<dbReference type="HOGENOM" id="CLU_018816_1_2_3"/>
<feature type="domain" description="Multidrug resistance protein MdtA-like barrel-sandwich hybrid" evidence="4">
    <location>
        <begin position="70"/>
        <end position="290"/>
    </location>
</feature>
<organism evidence="5 6">
    <name type="scientific">Crocosphaera subtropica (strain ATCC 51142 / BH68)</name>
    <name type="common">Cyanothece sp. (strain ATCC 51142)</name>
    <dbReference type="NCBI Taxonomy" id="43989"/>
    <lineage>
        <taxon>Bacteria</taxon>
        <taxon>Bacillati</taxon>
        <taxon>Cyanobacteriota</taxon>
        <taxon>Cyanophyceae</taxon>
        <taxon>Oscillatoriophycideae</taxon>
        <taxon>Chroococcales</taxon>
        <taxon>Aphanothecaceae</taxon>
        <taxon>Crocosphaera</taxon>
        <taxon>Crocosphaera subtropica</taxon>
    </lineage>
</organism>
<evidence type="ECO:0000259" key="4">
    <source>
        <dbReference type="Pfam" id="PF25917"/>
    </source>
</evidence>
<dbReference type="InterPro" id="IPR006143">
    <property type="entry name" value="RND_pump_MFP"/>
</dbReference>
<dbReference type="Gene3D" id="6.10.140.1990">
    <property type="match status" value="1"/>
</dbReference>
<dbReference type="EMBL" id="CP000806">
    <property type="protein sequence ID" value="ACB54043.1"/>
    <property type="molecule type" value="Genomic_DNA"/>
</dbReference>
<protein>
    <recommendedName>
        <fullName evidence="4">Multidrug resistance protein MdtA-like barrel-sandwich hybrid domain-containing protein</fullName>
    </recommendedName>
</protein>
<comment type="similarity">
    <text evidence="1">Belongs to the membrane fusion protein (MFP) (TC 8.A.1) family.</text>
</comment>
<sequence length="453" mass="49309">MKPLNVSQQWLGTALMVSLLTTGCASNEPTATGPQAVEVKLQTLQPATLVNSNAYVGTLEARQRVELAPSRTNGRIKAIFVQEGDVVRQGQRLIEIEPQQQQQDLVAATGNLKVAMADLKAAEAEYRQREAERDRAKADVENAKATLASTDAEVQRVQAELTLAKQNYDRAKFLESEDVVPTQTLDDATRTLNATQAQLQSTIKTRDASREALNAQQNNLQAAERRVEQALANVDSRRSSIVQAQGQQGATAVTLGYNFLEAPITGVIGEFNEKKIGDSVSIGERITTITDNQVFYLNVNIPIENRNRLRQGLPVELVNQDGSPGVQGQITYIAPQVDQNAQSVLVKMAFRNDGSLRDRQYVRARVIWDRQPGVLVPTTAVSSLGGQKFVFLAQSGESQDGLVAKQVPVEVGAIQGQSYQVISGVKPGDRIAVSRILDLKDGRAIKEASLTTQ</sequence>
<dbReference type="InterPro" id="IPR030190">
    <property type="entry name" value="MacA_alpha-hairpin_sf"/>
</dbReference>
<dbReference type="Gene3D" id="2.40.420.20">
    <property type="match status" value="1"/>
</dbReference>
<dbReference type="PROSITE" id="PS51257">
    <property type="entry name" value="PROKAR_LIPOPROTEIN"/>
    <property type="match status" value="1"/>
</dbReference>
<dbReference type="Gene3D" id="2.40.30.170">
    <property type="match status" value="1"/>
</dbReference>
<feature type="coiled-coil region" evidence="3">
    <location>
        <begin position="206"/>
        <end position="233"/>
    </location>
</feature>
<feature type="coiled-coil region" evidence="3">
    <location>
        <begin position="105"/>
        <end position="167"/>
    </location>
</feature>
<keyword evidence="2 3" id="KW-0175">Coiled coil</keyword>
<dbReference type="GO" id="GO:0015562">
    <property type="term" value="F:efflux transmembrane transporter activity"/>
    <property type="evidence" value="ECO:0007669"/>
    <property type="project" value="TreeGrafter"/>
</dbReference>
<dbReference type="Pfam" id="PF25917">
    <property type="entry name" value="BSH_RND"/>
    <property type="match status" value="1"/>
</dbReference>
<dbReference type="GO" id="GO:1990195">
    <property type="term" value="C:macrolide transmembrane transporter complex"/>
    <property type="evidence" value="ECO:0007669"/>
    <property type="project" value="InterPro"/>
</dbReference>
<gene>
    <name evidence="5" type="ordered locus">cce_4695</name>
</gene>
<dbReference type="AlphaFoldDB" id="B1WWB5"/>
<reference evidence="5 6" key="1">
    <citation type="journal article" date="2008" name="Proc. Natl. Acad. Sci. U.S.A.">
        <title>The genome of Cyanothece 51142, a unicellular diazotrophic cyanobacterium important in the marine nitrogen cycle.</title>
        <authorList>
            <person name="Welsh E.A."/>
            <person name="Liberton M."/>
            <person name="Stoeckel J."/>
            <person name="Loh T."/>
            <person name="Elvitigala T."/>
            <person name="Wang C."/>
            <person name="Wollam A."/>
            <person name="Fulton R.S."/>
            <person name="Clifton S.W."/>
            <person name="Jacobs J.M."/>
            <person name="Aurora R."/>
            <person name="Ghosh B.K."/>
            <person name="Sherman L.A."/>
            <person name="Smith R.D."/>
            <person name="Wilson R.K."/>
            <person name="Pakrasi H.B."/>
        </authorList>
    </citation>
    <scope>NUCLEOTIDE SEQUENCE [LARGE SCALE GENOMIC DNA]</scope>
    <source>
        <strain evidence="6">ATCC 51142 / BH68</strain>
    </source>
</reference>
<keyword evidence="6" id="KW-1185">Reference proteome</keyword>
<dbReference type="RefSeq" id="WP_009543261.1">
    <property type="nucleotide sequence ID" value="NC_010546.1"/>
</dbReference>
<dbReference type="Gene3D" id="2.40.50.100">
    <property type="match status" value="2"/>
</dbReference>
<evidence type="ECO:0000313" key="6">
    <source>
        <dbReference type="Proteomes" id="UP000001203"/>
    </source>
</evidence>
<dbReference type="GO" id="GO:1990281">
    <property type="term" value="C:efflux pump complex"/>
    <property type="evidence" value="ECO:0007669"/>
    <property type="project" value="TreeGrafter"/>
</dbReference>
<dbReference type="SUPFAM" id="SSF111369">
    <property type="entry name" value="HlyD-like secretion proteins"/>
    <property type="match status" value="3"/>
</dbReference>
<dbReference type="NCBIfam" id="TIGR01730">
    <property type="entry name" value="RND_mfp"/>
    <property type="match status" value="1"/>
</dbReference>
<dbReference type="Gene3D" id="1.10.287.470">
    <property type="entry name" value="Helix hairpin bin"/>
    <property type="match status" value="1"/>
</dbReference>
<name>B1WWB5_CROS5</name>
<dbReference type="InterPro" id="IPR058625">
    <property type="entry name" value="MdtA-like_BSH"/>
</dbReference>
<evidence type="ECO:0000256" key="2">
    <source>
        <dbReference type="ARBA" id="ARBA00023054"/>
    </source>
</evidence>
<dbReference type="GO" id="GO:0030313">
    <property type="term" value="C:cell envelope"/>
    <property type="evidence" value="ECO:0007669"/>
    <property type="project" value="UniProtKB-SubCell"/>
</dbReference>
<dbReference type="OrthoDB" id="5379451at2"/>
<dbReference type="GO" id="GO:0019898">
    <property type="term" value="C:extrinsic component of membrane"/>
    <property type="evidence" value="ECO:0007669"/>
    <property type="project" value="InterPro"/>
</dbReference>
<accession>B1WWB5</accession>
<evidence type="ECO:0000256" key="3">
    <source>
        <dbReference type="SAM" id="Coils"/>
    </source>
</evidence>
<dbReference type="PANTHER" id="PTHR30469">
    <property type="entry name" value="MULTIDRUG RESISTANCE PROTEIN MDTA"/>
    <property type="match status" value="1"/>
</dbReference>
<evidence type="ECO:0000313" key="5">
    <source>
        <dbReference type="EMBL" id="ACB54043.1"/>
    </source>
</evidence>
<dbReference type="GO" id="GO:1990961">
    <property type="term" value="P:xenobiotic detoxification by transmembrane export across the plasma membrane"/>
    <property type="evidence" value="ECO:0007669"/>
    <property type="project" value="InterPro"/>
</dbReference>
<evidence type="ECO:0000256" key="1">
    <source>
        <dbReference type="ARBA" id="ARBA00009477"/>
    </source>
</evidence>
<dbReference type="eggNOG" id="COG0845">
    <property type="taxonomic scope" value="Bacteria"/>
</dbReference>
<dbReference type="PANTHER" id="PTHR30469:SF39">
    <property type="entry name" value="SLL0180 PROTEIN"/>
    <property type="match status" value="1"/>
</dbReference>
<proteinExistence type="inferred from homology"/>
<dbReference type="Proteomes" id="UP000001203">
    <property type="component" value="Chromosome circular"/>
</dbReference>
<dbReference type="KEGG" id="cyt:cce_4695"/>
<dbReference type="STRING" id="43989.cce_4695"/>